<feature type="domain" description="Acyl-CoA dehydrogenase C-terminal" evidence="4">
    <location>
        <begin position="234"/>
        <end position="361"/>
    </location>
</feature>
<dbReference type="InterPro" id="IPR050741">
    <property type="entry name" value="Acyl-CoA_dehydrogenase"/>
</dbReference>
<organism evidence="5 6">
    <name type="scientific">Micromonospora sediminicola</name>
    <dbReference type="NCBI Taxonomy" id="946078"/>
    <lineage>
        <taxon>Bacteria</taxon>
        <taxon>Bacillati</taxon>
        <taxon>Actinomycetota</taxon>
        <taxon>Actinomycetes</taxon>
        <taxon>Micromonosporales</taxon>
        <taxon>Micromonosporaceae</taxon>
        <taxon>Micromonospora</taxon>
    </lineage>
</organism>
<dbReference type="SUPFAM" id="SSF56645">
    <property type="entry name" value="Acyl-CoA dehydrogenase NM domain-like"/>
    <property type="match status" value="1"/>
</dbReference>
<feature type="domain" description="Acyl-CoA dehydrogenase/oxidase N-terminal" evidence="3">
    <location>
        <begin position="12"/>
        <end position="93"/>
    </location>
</feature>
<dbReference type="Pfam" id="PF02771">
    <property type="entry name" value="Acyl-CoA_dh_N"/>
    <property type="match status" value="1"/>
</dbReference>
<dbReference type="Gene3D" id="1.20.140.10">
    <property type="entry name" value="Butyryl-CoA Dehydrogenase, subunit A, domain 3"/>
    <property type="match status" value="1"/>
</dbReference>
<evidence type="ECO:0000259" key="3">
    <source>
        <dbReference type="Pfam" id="PF02771"/>
    </source>
</evidence>
<dbReference type="InterPro" id="IPR036250">
    <property type="entry name" value="AcylCo_DH-like_C"/>
</dbReference>
<proteinExistence type="inferred from homology"/>
<dbReference type="RefSeq" id="WP_091573947.1">
    <property type="nucleotide sequence ID" value="NZ_FLRH01000003.1"/>
</dbReference>
<dbReference type="GO" id="GO:0016712">
    <property type="term" value="F:oxidoreductase activity, acting on paired donors, with incorporation or reduction of molecular oxygen, reduced flavin or flavoprotein as one donor, and incorporation of one atom of oxygen"/>
    <property type="evidence" value="ECO:0007669"/>
    <property type="project" value="TreeGrafter"/>
</dbReference>
<evidence type="ECO:0000313" key="5">
    <source>
        <dbReference type="EMBL" id="SBT66114.1"/>
    </source>
</evidence>
<dbReference type="SUPFAM" id="SSF47203">
    <property type="entry name" value="Acyl-CoA dehydrogenase C-terminal domain-like"/>
    <property type="match status" value="1"/>
</dbReference>
<dbReference type="EMBL" id="FLRH01000003">
    <property type="protein sequence ID" value="SBT66114.1"/>
    <property type="molecule type" value="Genomic_DNA"/>
</dbReference>
<dbReference type="GO" id="GO:0005737">
    <property type="term" value="C:cytoplasm"/>
    <property type="evidence" value="ECO:0007669"/>
    <property type="project" value="TreeGrafter"/>
</dbReference>
<sequence length="377" mass="39420">MRDQLSERDGLRAAAEQVADLAGKRAGAAEAERRLHPEVVRAVLDAGFARHFVPARWGGDAGTFTEVSRAVAAIGESCASTAWYASLTAGLGRMAAYLPAAGQAELWRDGPDPLIVGALMPLGEATPSDGGWRLTGRWPYVSAVEFSDWALVCAMVRTDGGPRARFFAVPRAAYAIEDTWFTVGMRATGSNTLVLDDVRVSAEMSFTRDALAAGTAAEADAPCHRVPLKAANGLGFAAPILGTATGALKVWMSWIAEKVRTAPANGITGGPGYDAVLARSAAEIDAARLLLDRVAAVVDGGPVGALETARNGRDCAFAVDLLVGAVDRLFRAAGTRAQADGNALQRAWRDANAAASHVVLQFDPAAAAYAAQAWHRP</sequence>
<evidence type="ECO:0000259" key="4">
    <source>
        <dbReference type="Pfam" id="PF08028"/>
    </source>
</evidence>
<dbReference type="GO" id="GO:0050660">
    <property type="term" value="F:flavin adenine dinucleotide binding"/>
    <property type="evidence" value="ECO:0007669"/>
    <property type="project" value="InterPro"/>
</dbReference>
<name>A0A1A9BAV7_9ACTN</name>
<dbReference type="PANTHER" id="PTHR48083">
    <property type="entry name" value="MEDIUM-CHAIN SPECIFIC ACYL-COA DEHYDROGENASE, MITOCHONDRIAL-RELATED"/>
    <property type="match status" value="1"/>
</dbReference>
<dbReference type="InterPro" id="IPR013107">
    <property type="entry name" value="Acyl-CoA_DH_C"/>
</dbReference>
<comment type="similarity">
    <text evidence="2">Belongs to the HpaH/HsaA monooxygenase family.</text>
</comment>
<dbReference type="InterPro" id="IPR013786">
    <property type="entry name" value="AcylCoA_DH/ox_N"/>
</dbReference>
<dbReference type="InterPro" id="IPR009100">
    <property type="entry name" value="AcylCoA_DH/oxidase_NM_dom_sf"/>
</dbReference>
<dbReference type="PIRSF" id="PIRSF016578">
    <property type="entry name" value="HsaA"/>
    <property type="match status" value="1"/>
</dbReference>
<reference evidence="6" key="1">
    <citation type="submission" date="2016-06" db="EMBL/GenBank/DDBJ databases">
        <authorList>
            <person name="Varghese N."/>
            <person name="Submissions Spin"/>
        </authorList>
    </citation>
    <scope>NUCLEOTIDE SEQUENCE [LARGE SCALE GENOMIC DNA]</scope>
    <source>
        <strain evidence="6">DSM 45794</strain>
    </source>
</reference>
<accession>A0A1A9BAV7</accession>
<dbReference type="Gene3D" id="2.40.110.10">
    <property type="entry name" value="Butyryl-CoA Dehydrogenase, subunit A, domain 2"/>
    <property type="match status" value="1"/>
</dbReference>
<evidence type="ECO:0000256" key="1">
    <source>
        <dbReference type="ARBA" id="ARBA00023002"/>
    </source>
</evidence>
<dbReference type="GO" id="GO:0003995">
    <property type="term" value="F:acyl-CoA dehydrogenase activity"/>
    <property type="evidence" value="ECO:0007669"/>
    <property type="project" value="TreeGrafter"/>
</dbReference>
<keyword evidence="6" id="KW-1185">Reference proteome</keyword>
<dbReference type="Proteomes" id="UP000199558">
    <property type="component" value="Unassembled WGS sequence"/>
</dbReference>
<keyword evidence="1" id="KW-0560">Oxidoreductase</keyword>
<protein>
    <submittedName>
        <fullName evidence="5">Two-component flavin-dependent monooxygenase</fullName>
    </submittedName>
</protein>
<gene>
    <name evidence="5" type="ORF">GA0070622_3131</name>
</gene>
<dbReference type="InterPro" id="IPR046373">
    <property type="entry name" value="Acyl-CoA_Oxase/DH_mid-dom_sf"/>
</dbReference>
<dbReference type="STRING" id="946078.GA0070622_3131"/>
<evidence type="ECO:0000313" key="6">
    <source>
        <dbReference type="Proteomes" id="UP000199558"/>
    </source>
</evidence>
<dbReference type="AlphaFoldDB" id="A0A1A9BAV7"/>
<keyword evidence="5" id="KW-0503">Monooxygenase</keyword>
<dbReference type="GO" id="GO:0033539">
    <property type="term" value="P:fatty acid beta-oxidation using acyl-CoA dehydrogenase"/>
    <property type="evidence" value="ECO:0007669"/>
    <property type="project" value="TreeGrafter"/>
</dbReference>
<dbReference type="InterPro" id="IPR037069">
    <property type="entry name" value="AcylCoA_DH/ox_N_sf"/>
</dbReference>
<dbReference type="OrthoDB" id="3402961at2"/>
<dbReference type="Pfam" id="PF08028">
    <property type="entry name" value="Acyl-CoA_dh_2"/>
    <property type="match status" value="1"/>
</dbReference>
<evidence type="ECO:0000256" key="2">
    <source>
        <dbReference type="ARBA" id="ARBA00049661"/>
    </source>
</evidence>
<dbReference type="Gene3D" id="1.10.540.10">
    <property type="entry name" value="Acyl-CoA dehydrogenase/oxidase, N-terminal domain"/>
    <property type="match status" value="1"/>
</dbReference>
<dbReference type="PANTHER" id="PTHR48083:SF19">
    <property type="entry name" value="FLAVIN-DEPENDENT MONOOXYGENASE, OXYGENASE SUBUNIT HSAA"/>
    <property type="match status" value="1"/>
</dbReference>